<dbReference type="SUPFAM" id="SSF52980">
    <property type="entry name" value="Restriction endonuclease-like"/>
    <property type="match status" value="1"/>
</dbReference>
<organism evidence="2 3">
    <name type="scientific">Aphanothece hegewaldii CCALA 016</name>
    <dbReference type="NCBI Taxonomy" id="2107694"/>
    <lineage>
        <taxon>Bacteria</taxon>
        <taxon>Bacillati</taxon>
        <taxon>Cyanobacteriota</taxon>
        <taxon>Cyanophyceae</taxon>
        <taxon>Oscillatoriophycideae</taxon>
        <taxon>Chroococcales</taxon>
        <taxon>Aphanothecaceae</taxon>
        <taxon>Aphanothece</taxon>
    </lineage>
</organism>
<dbReference type="InterPro" id="IPR012296">
    <property type="entry name" value="Nuclease_put_TT1808"/>
</dbReference>
<evidence type="ECO:0000313" key="2">
    <source>
        <dbReference type="EMBL" id="PSF38069.1"/>
    </source>
</evidence>
<evidence type="ECO:0000259" key="1">
    <source>
        <dbReference type="Pfam" id="PF05685"/>
    </source>
</evidence>
<reference evidence="2 3" key="1">
    <citation type="submission" date="2018-03" db="EMBL/GenBank/DDBJ databases">
        <title>The ancient ancestry and fast evolution of plastids.</title>
        <authorList>
            <person name="Moore K.R."/>
            <person name="Magnabosco C."/>
            <person name="Momper L."/>
            <person name="Gold D.A."/>
            <person name="Bosak T."/>
            <person name="Fournier G.P."/>
        </authorList>
    </citation>
    <scope>NUCLEOTIDE SEQUENCE [LARGE SCALE GENOMIC DNA]</scope>
    <source>
        <strain evidence="2 3">CCALA 016</strain>
    </source>
</reference>
<evidence type="ECO:0000313" key="3">
    <source>
        <dbReference type="Proteomes" id="UP000239001"/>
    </source>
</evidence>
<dbReference type="EMBL" id="PXOH01000005">
    <property type="protein sequence ID" value="PSF38069.1"/>
    <property type="molecule type" value="Genomic_DNA"/>
</dbReference>
<accession>A0A2T1M079</accession>
<protein>
    <recommendedName>
        <fullName evidence="1">Putative restriction endonuclease domain-containing protein</fullName>
    </recommendedName>
</protein>
<dbReference type="PANTHER" id="PTHR47152">
    <property type="entry name" value="SLR2084 PROTEIN-RELATED"/>
    <property type="match status" value="1"/>
</dbReference>
<gene>
    <name evidence="2" type="ORF">C7H19_06245</name>
</gene>
<dbReference type="OrthoDB" id="482924at2"/>
<dbReference type="InterPro" id="IPR008538">
    <property type="entry name" value="Uma2"/>
</dbReference>
<proteinExistence type="predicted"/>
<comment type="caution">
    <text evidence="2">The sequence shown here is derived from an EMBL/GenBank/DDBJ whole genome shotgun (WGS) entry which is preliminary data.</text>
</comment>
<sequence length="212" mass="24872">MKTILEKCDSVLLHNISWEQFENILENLGQTRSSRVAYYEGTLEIMTPLPEHEYYKQSIGITVEDIAEVLDRDYECYGSTTWKKKIKEAGLEPDNCFYFQNAARIRGKLKFDLSQDPPPDLALEIDITSKSLNRFPIYSRLGVPEIWSYDEGELKIYLLQENQYVEVENSLVFPELPIKEILVIIEEYRTISRLAMRKAIREWARNKINKIP</sequence>
<dbReference type="AlphaFoldDB" id="A0A2T1M079"/>
<dbReference type="Pfam" id="PF05685">
    <property type="entry name" value="Uma2"/>
    <property type="match status" value="1"/>
</dbReference>
<dbReference type="RefSeq" id="WP_106456036.1">
    <property type="nucleotide sequence ID" value="NZ_PXOH01000005.1"/>
</dbReference>
<dbReference type="InterPro" id="IPR011335">
    <property type="entry name" value="Restrct_endonuc-II-like"/>
</dbReference>
<dbReference type="CDD" id="cd06260">
    <property type="entry name" value="DUF820-like"/>
    <property type="match status" value="1"/>
</dbReference>
<name>A0A2T1M079_9CHRO</name>
<dbReference type="Proteomes" id="UP000239001">
    <property type="component" value="Unassembled WGS sequence"/>
</dbReference>
<reference evidence="2 3" key="2">
    <citation type="submission" date="2018-03" db="EMBL/GenBank/DDBJ databases">
        <authorList>
            <person name="Keele B.F."/>
        </authorList>
    </citation>
    <scope>NUCLEOTIDE SEQUENCE [LARGE SCALE GENOMIC DNA]</scope>
    <source>
        <strain evidence="2 3">CCALA 016</strain>
    </source>
</reference>
<feature type="domain" description="Putative restriction endonuclease" evidence="1">
    <location>
        <begin position="18"/>
        <end position="169"/>
    </location>
</feature>
<dbReference type="Gene3D" id="3.90.1570.10">
    <property type="entry name" value="tt1808, chain A"/>
    <property type="match status" value="1"/>
</dbReference>
<keyword evidence="3" id="KW-1185">Reference proteome</keyword>